<dbReference type="RefSeq" id="WP_126700738.1">
    <property type="nucleotide sequence ID" value="NZ_RWKW01000053.1"/>
</dbReference>
<sequence length="78" mass="8263">MSKPTQVRTAAVLLTTASGEAHKLSLHLAGAVNSLRAPAYDLEAAQSAYEDIQAAAERLRTIERIMTEAADGLARVEA</sequence>
<reference evidence="1 2" key="1">
    <citation type="submission" date="2018-12" db="EMBL/GenBank/DDBJ databases">
        <title>Mesorhizobium carbonis sp. nov., isolated from coal mine water.</title>
        <authorList>
            <person name="Xin W."/>
            <person name="Xu Z."/>
            <person name="Xiang F."/>
            <person name="Zhang J."/>
            <person name="Xi L."/>
            <person name="Liu J."/>
        </authorList>
    </citation>
    <scope>NUCLEOTIDE SEQUENCE [LARGE SCALE GENOMIC DNA]</scope>
    <source>
        <strain evidence="1 2">B2.3</strain>
    </source>
</reference>
<gene>
    <name evidence="1" type="ORF">EJC49_14945</name>
</gene>
<keyword evidence="2" id="KW-1185">Reference proteome</keyword>
<evidence type="ECO:0000313" key="1">
    <source>
        <dbReference type="EMBL" id="RST85597.1"/>
    </source>
</evidence>
<dbReference type="AlphaFoldDB" id="A0A3S0G7J2"/>
<evidence type="ECO:0000313" key="2">
    <source>
        <dbReference type="Proteomes" id="UP000278398"/>
    </source>
</evidence>
<protein>
    <submittedName>
        <fullName evidence="1">Uncharacterized protein</fullName>
    </submittedName>
</protein>
<comment type="caution">
    <text evidence="1">The sequence shown here is derived from an EMBL/GenBank/DDBJ whole genome shotgun (WGS) entry which is preliminary data.</text>
</comment>
<organism evidence="1 2">
    <name type="scientific">Aquibium carbonis</name>
    <dbReference type="NCBI Taxonomy" id="2495581"/>
    <lineage>
        <taxon>Bacteria</taxon>
        <taxon>Pseudomonadati</taxon>
        <taxon>Pseudomonadota</taxon>
        <taxon>Alphaproteobacteria</taxon>
        <taxon>Hyphomicrobiales</taxon>
        <taxon>Phyllobacteriaceae</taxon>
        <taxon>Aquibium</taxon>
    </lineage>
</organism>
<accession>A0A3S0G7J2</accession>
<dbReference type="Proteomes" id="UP000278398">
    <property type="component" value="Unassembled WGS sequence"/>
</dbReference>
<dbReference type="EMBL" id="RWKW01000053">
    <property type="protein sequence ID" value="RST85597.1"/>
    <property type="molecule type" value="Genomic_DNA"/>
</dbReference>
<name>A0A3S0G7J2_9HYPH</name>
<proteinExistence type="predicted"/>